<dbReference type="SUPFAM" id="SSF50249">
    <property type="entry name" value="Nucleic acid-binding proteins"/>
    <property type="match status" value="1"/>
</dbReference>
<comment type="caution">
    <text evidence="4">The sequence shown here is derived from an EMBL/GenBank/DDBJ whole genome shotgun (WGS) entry which is preliminary data.</text>
</comment>
<feature type="compositionally biased region" description="Low complexity" evidence="1">
    <location>
        <begin position="1"/>
        <end position="11"/>
    </location>
</feature>
<dbReference type="InterPro" id="IPR002878">
    <property type="entry name" value="ChsH2_C"/>
</dbReference>
<dbReference type="PANTHER" id="PTHR34075:SF5">
    <property type="entry name" value="BLR3430 PROTEIN"/>
    <property type="match status" value="1"/>
</dbReference>
<dbReference type="Pfam" id="PF01796">
    <property type="entry name" value="OB_ChsH2_C"/>
    <property type="match status" value="1"/>
</dbReference>
<name>A0A640SHM2_9ACTN</name>
<feature type="region of interest" description="Disordered" evidence="1">
    <location>
        <begin position="1"/>
        <end position="20"/>
    </location>
</feature>
<dbReference type="Gene3D" id="6.10.30.10">
    <property type="match status" value="1"/>
</dbReference>
<accession>A0A640SHM2</accession>
<feature type="domain" description="ChsH2 rubredoxin-like zinc ribbon" evidence="3">
    <location>
        <begin position="38"/>
        <end position="75"/>
    </location>
</feature>
<dbReference type="InterPro" id="IPR052513">
    <property type="entry name" value="Thioester_dehydratase-like"/>
</dbReference>
<feature type="domain" description="ChsH2 C-terminal OB-fold" evidence="2">
    <location>
        <begin position="77"/>
        <end position="142"/>
    </location>
</feature>
<proteinExistence type="predicted"/>
<dbReference type="InterPro" id="IPR022002">
    <property type="entry name" value="ChsH2_Znr"/>
</dbReference>
<dbReference type="Proteomes" id="UP000435837">
    <property type="component" value="Unassembled WGS sequence"/>
</dbReference>
<reference evidence="4 5" key="1">
    <citation type="submission" date="2019-12" db="EMBL/GenBank/DDBJ databases">
        <title>Whole genome shotgun sequence of Streptomyces caniferus NBRC 15389.</title>
        <authorList>
            <person name="Ichikawa N."/>
            <person name="Kimura A."/>
            <person name="Kitahashi Y."/>
            <person name="Komaki H."/>
            <person name="Tamura T."/>
        </authorList>
    </citation>
    <scope>NUCLEOTIDE SEQUENCE [LARGE SCALE GENOMIC DNA]</scope>
    <source>
        <strain evidence="4 5">NBRC 15389</strain>
    </source>
</reference>
<evidence type="ECO:0000259" key="3">
    <source>
        <dbReference type="Pfam" id="PF12172"/>
    </source>
</evidence>
<evidence type="ECO:0000259" key="2">
    <source>
        <dbReference type="Pfam" id="PF01796"/>
    </source>
</evidence>
<dbReference type="Pfam" id="PF12172">
    <property type="entry name" value="zf-ChsH2"/>
    <property type="match status" value="1"/>
</dbReference>
<evidence type="ECO:0000256" key="1">
    <source>
        <dbReference type="SAM" id="MobiDB-lite"/>
    </source>
</evidence>
<dbReference type="EMBL" id="BLIN01000005">
    <property type="protein sequence ID" value="GFE10608.1"/>
    <property type="molecule type" value="Genomic_DNA"/>
</dbReference>
<evidence type="ECO:0000313" key="5">
    <source>
        <dbReference type="Proteomes" id="UP000435837"/>
    </source>
</evidence>
<dbReference type="AlphaFoldDB" id="A0A640SHM2"/>
<evidence type="ECO:0008006" key="6">
    <source>
        <dbReference type="Google" id="ProtNLM"/>
    </source>
</evidence>
<organism evidence="4 5">
    <name type="scientific">Streptomyces caniferus</name>
    <dbReference type="NCBI Taxonomy" id="285557"/>
    <lineage>
        <taxon>Bacteria</taxon>
        <taxon>Bacillati</taxon>
        <taxon>Actinomycetota</taxon>
        <taxon>Actinomycetes</taxon>
        <taxon>Kitasatosporales</taxon>
        <taxon>Streptomycetaceae</taxon>
        <taxon>Streptomyces</taxon>
    </lineage>
</organism>
<dbReference type="PANTHER" id="PTHR34075">
    <property type="entry name" value="BLR3430 PROTEIN"/>
    <property type="match status" value="1"/>
</dbReference>
<sequence length="171" mass="18159">MGTGAAAAMGAQGAGPRGARGPVRFDLPEVDAFTRPYWDAAAEGRLLLRRCRAEGCGAAHHYPREFCPYCWSEDVGWEQATGRATLYTWSVVHRNDLPPFGERVPYVAAVVDLVEGPRMMTEIIDCPDSDLRIGMPLGVHFRGSESGGGSAGEGAGEGAGGRLAVPVFRPA</sequence>
<dbReference type="InterPro" id="IPR012340">
    <property type="entry name" value="NA-bd_OB-fold"/>
</dbReference>
<evidence type="ECO:0000313" key="4">
    <source>
        <dbReference type="EMBL" id="GFE10608.1"/>
    </source>
</evidence>
<gene>
    <name evidence="4" type="ORF">Scani_68760</name>
</gene>
<protein>
    <recommendedName>
        <fullName evidence="6">DNA-binding protein</fullName>
    </recommendedName>
</protein>